<dbReference type="Proteomes" id="UP000656042">
    <property type="component" value="Unassembled WGS sequence"/>
</dbReference>
<feature type="region of interest" description="Disordered" evidence="1">
    <location>
        <begin position="1"/>
        <end position="32"/>
    </location>
</feature>
<evidence type="ECO:0000313" key="3">
    <source>
        <dbReference type="Proteomes" id="UP000656042"/>
    </source>
</evidence>
<organism evidence="2 3">
    <name type="scientific">Mangrovihabitans endophyticus</name>
    <dbReference type="NCBI Taxonomy" id="1751298"/>
    <lineage>
        <taxon>Bacteria</taxon>
        <taxon>Bacillati</taxon>
        <taxon>Actinomycetota</taxon>
        <taxon>Actinomycetes</taxon>
        <taxon>Micromonosporales</taxon>
        <taxon>Micromonosporaceae</taxon>
        <taxon>Mangrovihabitans</taxon>
    </lineage>
</organism>
<accession>A0A8J3C5V9</accession>
<gene>
    <name evidence="2" type="ORF">GCM10012284_54150</name>
</gene>
<feature type="compositionally biased region" description="Basic residues" evidence="1">
    <location>
        <begin position="58"/>
        <end position="70"/>
    </location>
</feature>
<protein>
    <submittedName>
        <fullName evidence="2">Uncharacterized protein</fullName>
    </submittedName>
</protein>
<proteinExistence type="predicted"/>
<reference evidence="2" key="2">
    <citation type="submission" date="2020-09" db="EMBL/GenBank/DDBJ databases">
        <authorList>
            <person name="Sun Q."/>
            <person name="Zhou Y."/>
        </authorList>
    </citation>
    <scope>NUCLEOTIDE SEQUENCE</scope>
    <source>
        <strain evidence="2">CGMCC 4.7299</strain>
    </source>
</reference>
<evidence type="ECO:0000256" key="1">
    <source>
        <dbReference type="SAM" id="MobiDB-lite"/>
    </source>
</evidence>
<keyword evidence="3" id="KW-1185">Reference proteome</keyword>
<sequence>MFAGRRRSGVERAAEAGGRQPVATQTRPGGTDVAAVARTTVRAAAGNAARDPGDRARGGRRAQRRWYRGC</sequence>
<comment type="caution">
    <text evidence="2">The sequence shown here is derived from an EMBL/GenBank/DDBJ whole genome shotgun (WGS) entry which is preliminary data.</text>
</comment>
<evidence type="ECO:0000313" key="2">
    <source>
        <dbReference type="EMBL" id="GGL12634.1"/>
    </source>
</evidence>
<dbReference type="AlphaFoldDB" id="A0A8J3C5V9"/>
<reference evidence="2" key="1">
    <citation type="journal article" date="2014" name="Int. J. Syst. Evol. Microbiol.">
        <title>Complete genome sequence of Corynebacterium casei LMG S-19264T (=DSM 44701T), isolated from a smear-ripened cheese.</title>
        <authorList>
            <consortium name="US DOE Joint Genome Institute (JGI-PGF)"/>
            <person name="Walter F."/>
            <person name="Albersmeier A."/>
            <person name="Kalinowski J."/>
            <person name="Ruckert C."/>
        </authorList>
    </citation>
    <scope>NUCLEOTIDE SEQUENCE</scope>
    <source>
        <strain evidence="2">CGMCC 4.7299</strain>
    </source>
</reference>
<name>A0A8J3C5V9_9ACTN</name>
<feature type="region of interest" description="Disordered" evidence="1">
    <location>
        <begin position="44"/>
        <end position="70"/>
    </location>
</feature>
<dbReference type="EMBL" id="BMMX01000039">
    <property type="protein sequence ID" value="GGL12634.1"/>
    <property type="molecule type" value="Genomic_DNA"/>
</dbReference>